<dbReference type="InterPro" id="IPR053246">
    <property type="entry name" value="NS_splicing_regulatory_protein"/>
</dbReference>
<gene>
    <name evidence="5" type="ORF">IWQ62_003945</name>
</gene>
<dbReference type="GO" id="GO:0000381">
    <property type="term" value="P:regulation of alternative mRNA splicing, via spliceosome"/>
    <property type="evidence" value="ECO:0007669"/>
    <property type="project" value="InterPro"/>
</dbReference>
<feature type="compositionally biased region" description="Low complexity" evidence="3">
    <location>
        <begin position="214"/>
        <end position="224"/>
    </location>
</feature>
<feature type="region of interest" description="Disordered" evidence="3">
    <location>
        <begin position="205"/>
        <end position="276"/>
    </location>
</feature>
<dbReference type="AlphaFoldDB" id="A0A9W8AMW7"/>
<proteinExistence type="inferred from homology"/>
<feature type="compositionally biased region" description="Basic residues" evidence="3">
    <location>
        <begin position="253"/>
        <end position="262"/>
    </location>
</feature>
<evidence type="ECO:0000256" key="1">
    <source>
        <dbReference type="ARBA" id="ARBA00010126"/>
    </source>
</evidence>
<dbReference type="EMBL" id="JANBPY010001178">
    <property type="protein sequence ID" value="KAJ1961212.1"/>
    <property type="molecule type" value="Genomic_DNA"/>
</dbReference>
<keyword evidence="6" id="KW-1185">Reference proteome</keyword>
<feature type="compositionally biased region" description="Polar residues" evidence="3">
    <location>
        <begin position="139"/>
        <end position="151"/>
    </location>
</feature>
<feature type="domain" description="Nuclear speckle splicing regulatory protein 1 N-terminal" evidence="4">
    <location>
        <begin position="15"/>
        <end position="126"/>
    </location>
</feature>
<feature type="compositionally biased region" description="Basic and acidic residues" evidence="3">
    <location>
        <begin position="104"/>
        <end position="128"/>
    </location>
</feature>
<dbReference type="PANTHER" id="PTHR47845">
    <property type="entry name" value="NUCLEAR SPECKLE SPLICING REGULATORY PROTEIN 1 HOMOLOG"/>
    <property type="match status" value="1"/>
</dbReference>
<dbReference type="Pfam" id="PF09745">
    <property type="entry name" value="NSRP1_N"/>
    <property type="match status" value="1"/>
</dbReference>
<feature type="region of interest" description="Disordered" evidence="3">
    <location>
        <begin position="104"/>
        <end position="189"/>
    </location>
</feature>
<sequence>MQRRPPGFSKTKPSTEVPVDPSIYAYDEVYDAMKESESRALAAEQTSRRDEGPKYINNLLKRAQLRKEEQALVRERKLQREREQEGDEFDDKEKFVTSAYKKHREEVMKRQAQEDAKEAQEIHERSNDRGASFYRGLLEQTSQYRARTVQNPAPAELQRSSQPPVSSTDNPQRVHLPSRGDEQVAMNDDQQIVDKRQLLSAGLNIMKSKPRSTPPAAASSLPRARQAHLHSHNPSKRHSFSSTQSHDYTSRSSNHRTQRRPFKPMSKSKDTTQSQNHLYSEALLKSLERRNDDVAIAHARERYFLRRQARLAL</sequence>
<feature type="compositionally biased region" description="Polar residues" evidence="3">
    <location>
        <begin position="240"/>
        <end position="252"/>
    </location>
</feature>
<evidence type="ECO:0000256" key="2">
    <source>
        <dbReference type="ARBA" id="ARBA00023054"/>
    </source>
</evidence>
<evidence type="ECO:0000259" key="4">
    <source>
        <dbReference type="Pfam" id="PF09745"/>
    </source>
</evidence>
<comment type="similarity">
    <text evidence="1">Belongs to the NSRP1 family.</text>
</comment>
<dbReference type="Proteomes" id="UP001150925">
    <property type="component" value="Unassembled WGS sequence"/>
</dbReference>
<accession>A0A9W8AMW7</accession>
<evidence type="ECO:0000313" key="5">
    <source>
        <dbReference type="EMBL" id="KAJ1961212.1"/>
    </source>
</evidence>
<protein>
    <recommendedName>
        <fullName evidence="4">Nuclear speckle splicing regulatory protein 1 N-terminal domain-containing protein</fullName>
    </recommendedName>
</protein>
<dbReference type="PANTHER" id="PTHR47845:SF1">
    <property type="entry name" value="NUCLEAR SPECKLE SPLICING REGULATORY PROTEIN 1 HOMOLOG"/>
    <property type="match status" value="1"/>
</dbReference>
<comment type="caution">
    <text evidence="5">The sequence shown here is derived from an EMBL/GenBank/DDBJ whole genome shotgun (WGS) entry which is preliminary data.</text>
</comment>
<dbReference type="InterPro" id="IPR018612">
    <property type="entry name" value="NSRP1_N"/>
</dbReference>
<feature type="compositionally biased region" description="Polar residues" evidence="3">
    <location>
        <begin position="158"/>
        <end position="171"/>
    </location>
</feature>
<evidence type="ECO:0000313" key="6">
    <source>
        <dbReference type="Proteomes" id="UP001150925"/>
    </source>
</evidence>
<dbReference type="OrthoDB" id="446635at2759"/>
<feature type="compositionally biased region" description="Basic residues" evidence="3">
    <location>
        <begin position="225"/>
        <end position="239"/>
    </location>
</feature>
<evidence type="ECO:0000256" key="3">
    <source>
        <dbReference type="SAM" id="MobiDB-lite"/>
    </source>
</evidence>
<reference evidence="5" key="1">
    <citation type="submission" date="2022-07" db="EMBL/GenBank/DDBJ databases">
        <title>Phylogenomic reconstructions and comparative analyses of Kickxellomycotina fungi.</title>
        <authorList>
            <person name="Reynolds N.K."/>
            <person name="Stajich J.E."/>
            <person name="Barry K."/>
            <person name="Grigoriev I.V."/>
            <person name="Crous P."/>
            <person name="Smith M.E."/>
        </authorList>
    </citation>
    <scope>NUCLEOTIDE SEQUENCE</scope>
    <source>
        <strain evidence="5">RSA 1196</strain>
    </source>
</reference>
<keyword evidence="2" id="KW-0175">Coiled coil</keyword>
<name>A0A9W8AMW7_9FUNG</name>
<organism evidence="5 6">
    <name type="scientific">Dispira parvispora</name>
    <dbReference type="NCBI Taxonomy" id="1520584"/>
    <lineage>
        <taxon>Eukaryota</taxon>
        <taxon>Fungi</taxon>
        <taxon>Fungi incertae sedis</taxon>
        <taxon>Zoopagomycota</taxon>
        <taxon>Kickxellomycotina</taxon>
        <taxon>Dimargaritomycetes</taxon>
        <taxon>Dimargaritales</taxon>
        <taxon>Dimargaritaceae</taxon>
        <taxon>Dispira</taxon>
    </lineage>
</organism>